<gene>
    <name evidence="3" type="ordered locus">CHU_2119</name>
</gene>
<dbReference type="SUPFAM" id="SSF54637">
    <property type="entry name" value="Thioesterase/thiol ester dehydrase-isomerase"/>
    <property type="match status" value="1"/>
</dbReference>
<dbReference type="AlphaFoldDB" id="A0A6N4SSK2"/>
<protein>
    <submittedName>
        <fullName evidence="3">Possible thioesterase</fullName>
    </submittedName>
</protein>
<dbReference type="GO" id="GO:0047617">
    <property type="term" value="F:fatty acyl-CoA hydrolase activity"/>
    <property type="evidence" value="ECO:0007669"/>
    <property type="project" value="TreeGrafter"/>
</dbReference>
<dbReference type="InterPro" id="IPR029069">
    <property type="entry name" value="HotDog_dom_sf"/>
</dbReference>
<dbReference type="Gene3D" id="3.10.129.10">
    <property type="entry name" value="Hotdog Thioesterase"/>
    <property type="match status" value="1"/>
</dbReference>
<dbReference type="RefSeq" id="WP_011585499.1">
    <property type="nucleotide sequence ID" value="NC_008255.1"/>
</dbReference>
<dbReference type="InterPro" id="IPR050563">
    <property type="entry name" value="4-hydroxybenzoyl-CoA_TE"/>
</dbReference>
<dbReference type="OrthoDB" id="9800856at2"/>
<evidence type="ECO:0000256" key="2">
    <source>
        <dbReference type="ARBA" id="ARBA00022801"/>
    </source>
</evidence>
<dbReference type="PIRSF" id="PIRSF003230">
    <property type="entry name" value="YbgC"/>
    <property type="match status" value="1"/>
</dbReference>
<dbReference type="Pfam" id="PF13279">
    <property type="entry name" value="4HBT_2"/>
    <property type="match status" value="1"/>
</dbReference>
<evidence type="ECO:0000313" key="4">
    <source>
        <dbReference type="Proteomes" id="UP000001822"/>
    </source>
</evidence>
<evidence type="ECO:0000256" key="1">
    <source>
        <dbReference type="ARBA" id="ARBA00005953"/>
    </source>
</evidence>
<proteinExistence type="inferred from homology"/>
<sequence>MTLCHETDVLVRFSEVDSLLIVWHGHYVRYFEDAREAFGLKYGIHYLDVHRAGYSTPIVKVVCDYKRSLKYGDTAIVEATYVDTDAAKLIFKFVIKNKATGELIATGETVQVFLDSNKELSLTIPPFLVEWKKKHGLI</sequence>
<reference evidence="3 4" key="1">
    <citation type="journal article" date="2007" name="Appl. Environ. Microbiol.">
        <title>Genome sequence of the cellulolytic gliding bacterium Cytophaga hutchinsonii.</title>
        <authorList>
            <person name="Xie G."/>
            <person name="Bruce D.C."/>
            <person name="Challacombe J.F."/>
            <person name="Chertkov O."/>
            <person name="Detter J.C."/>
            <person name="Gilna P."/>
            <person name="Han C.S."/>
            <person name="Lucas S."/>
            <person name="Misra M."/>
            <person name="Myers G.L."/>
            <person name="Richardson P."/>
            <person name="Tapia R."/>
            <person name="Thayer N."/>
            <person name="Thompson L.S."/>
            <person name="Brettin T.S."/>
            <person name="Henrissat B."/>
            <person name="Wilson D.B."/>
            <person name="McBride M.J."/>
        </authorList>
    </citation>
    <scope>NUCLEOTIDE SEQUENCE [LARGE SCALE GENOMIC DNA]</scope>
    <source>
        <strain evidence="4">ATCC 33406 / DSM 1761 / CIP 103989 / NBRC 15051 / NCIMB 9469 / D465</strain>
    </source>
</reference>
<dbReference type="InterPro" id="IPR006684">
    <property type="entry name" value="YbgC/YbaW"/>
</dbReference>
<organism evidence="3 4">
    <name type="scientific">Cytophaga hutchinsonii (strain ATCC 33406 / DSM 1761 / CIP 103989 / NBRC 15051 / NCIMB 9469 / D465)</name>
    <dbReference type="NCBI Taxonomy" id="269798"/>
    <lineage>
        <taxon>Bacteria</taxon>
        <taxon>Pseudomonadati</taxon>
        <taxon>Bacteroidota</taxon>
        <taxon>Cytophagia</taxon>
        <taxon>Cytophagales</taxon>
        <taxon>Cytophagaceae</taxon>
        <taxon>Cytophaga</taxon>
    </lineage>
</organism>
<dbReference type="EMBL" id="CP000383">
    <property type="protein sequence ID" value="ABG59382.1"/>
    <property type="molecule type" value="Genomic_DNA"/>
</dbReference>
<keyword evidence="4" id="KW-1185">Reference proteome</keyword>
<dbReference type="PANTHER" id="PTHR31793:SF27">
    <property type="entry name" value="NOVEL THIOESTERASE SUPERFAMILY DOMAIN AND SAPOSIN A-TYPE DOMAIN CONTAINING PROTEIN (0610012H03RIK)"/>
    <property type="match status" value="1"/>
</dbReference>
<comment type="similarity">
    <text evidence="1">Belongs to the 4-hydroxybenzoyl-CoA thioesterase family.</text>
</comment>
<keyword evidence="2" id="KW-0378">Hydrolase</keyword>
<evidence type="ECO:0000313" key="3">
    <source>
        <dbReference type="EMBL" id="ABG59382.1"/>
    </source>
</evidence>
<name>A0A6N4SSK2_CYTH3</name>
<accession>A0A6N4SSK2</accession>
<dbReference type="PANTHER" id="PTHR31793">
    <property type="entry name" value="4-HYDROXYBENZOYL-COA THIOESTERASE FAMILY MEMBER"/>
    <property type="match status" value="1"/>
</dbReference>
<dbReference type="CDD" id="cd00586">
    <property type="entry name" value="4HBT"/>
    <property type="match status" value="1"/>
</dbReference>
<dbReference type="KEGG" id="chu:CHU_2119"/>
<dbReference type="Proteomes" id="UP000001822">
    <property type="component" value="Chromosome"/>
</dbReference>